<keyword evidence="4" id="KW-1185">Reference proteome</keyword>
<dbReference type="InterPro" id="IPR036086">
    <property type="entry name" value="ParB/Sulfiredoxin_sf"/>
</dbReference>
<accession>A0ABT6UDM5</accession>
<evidence type="ECO:0000313" key="3">
    <source>
        <dbReference type="EMBL" id="MDI5832486.1"/>
    </source>
</evidence>
<evidence type="ECO:0000256" key="1">
    <source>
        <dbReference type="SAM" id="MobiDB-lite"/>
    </source>
</evidence>
<proteinExistence type="predicted"/>
<reference evidence="3 4" key="1">
    <citation type="submission" date="2022-09" db="EMBL/GenBank/DDBJ databases">
        <title>The outer-membrane cytochrome OmcA is essential for infection of Shewanella oneidensis by a zebrafish-associated bacteriophage.</title>
        <authorList>
            <person name="Grenfell A.W."/>
            <person name="Intile P."/>
            <person name="Mcfarlane J."/>
            <person name="Leung D."/>
            <person name="Abdalla K."/>
            <person name="Wold M."/>
            <person name="Kees E."/>
            <person name="Gralnick J."/>
        </authorList>
    </citation>
    <scope>NUCLEOTIDE SEQUENCE [LARGE SCALE GENOMIC DNA]</scope>
    <source>
        <strain evidence="3 4">NF-5</strain>
    </source>
</reference>
<evidence type="ECO:0000259" key="2">
    <source>
        <dbReference type="Pfam" id="PF17762"/>
    </source>
</evidence>
<comment type="caution">
    <text evidence="3">The sequence shown here is derived from an EMBL/GenBank/DDBJ whole genome shotgun (WGS) entry which is preliminary data.</text>
</comment>
<dbReference type="PANTHER" id="PTHR33375">
    <property type="entry name" value="CHROMOSOME-PARTITIONING PROTEIN PARB-RELATED"/>
    <property type="match status" value="1"/>
</dbReference>
<dbReference type="InterPro" id="IPR041468">
    <property type="entry name" value="HTH_ParB/Spo0J"/>
</dbReference>
<organism evidence="3 4">
    <name type="scientific">Shewanella xiamenensis</name>
    <dbReference type="NCBI Taxonomy" id="332186"/>
    <lineage>
        <taxon>Bacteria</taxon>
        <taxon>Pseudomonadati</taxon>
        <taxon>Pseudomonadota</taxon>
        <taxon>Gammaproteobacteria</taxon>
        <taxon>Alteromonadales</taxon>
        <taxon>Shewanellaceae</taxon>
        <taxon>Shewanella</taxon>
    </lineage>
</organism>
<name>A0ABT6UDM5_9GAMM</name>
<dbReference type="SUPFAM" id="SSF109709">
    <property type="entry name" value="KorB DNA-binding domain-like"/>
    <property type="match status" value="1"/>
</dbReference>
<dbReference type="CDD" id="cd16387">
    <property type="entry name" value="ParB_N_Srx"/>
    <property type="match status" value="1"/>
</dbReference>
<dbReference type="PANTHER" id="PTHR33375:SF1">
    <property type="entry name" value="CHROMOSOME-PARTITIONING PROTEIN PARB-RELATED"/>
    <property type="match status" value="1"/>
</dbReference>
<gene>
    <name evidence="3" type="ORF">ODY93_12985</name>
</gene>
<evidence type="ECO:0000313" key="4">
    <source>
        <dbReference type="Proteomes" id="UP001159075"/>
    </source>
</evidence>
<sequence>MNDLELLNEETIDEVEVVIPEEFYAPVGDNVVRKPSSLRTMNNAHQAAFKLSNNPEDKLSSRNNSFAINKSLIRLTPGFNIRVKLSESHIQDLVYSYKNGIYVPPIIVKVVEIEGKMVAEVKDGHHRFLAMMRVAEIDLIEVIEFKGNDVDDIFLMLTSANTQQLTPMDRGQAYRRLEILGVSRSLIAQKLGKSAAHISQCLALASMPFKLQQLVADGVIAATLARDLHKEFGDKVMDHLENQGLLDTAPANKPVVDAGADANTDTIDTDGVASGPEEGSAPKEQALPLKKITKKRLTATVKAPKLAKEDLTTMCDIMESLAKKFSVDDVADKQEVTVVLTRDEALRVQQLGAELEALKAELEKQNAALAEAKAKELEAQEQSEKQEQMDI</sequence>
<dbReference type="SUPFAM" id="SSF110849">
    <property type="entry name" value="ParB/Sulfiredoxin"/>
    <property type="match status" value="1"/>
</dbReference>
<dbReference type="RefSeq" id="WP_282679451.1">
    <property type="nucleotide sequence ID" value="NZ_CP106875.1"/>
</dbReference>
<feature type="region of interest" description="Disordered" evidence="1">
    <location>
        <begin position="372"/>
        <end position="391"/>
    </location>
</feature>
<protein>
    <recommendedName>
        <fullName evidence="2">ParB/Spo0J HTH domain-containing protein</fullName>
    </recommendedName>
</protein>
<dbReference type="EMBL" id="JAOTLW010000013">
    <property type="protein sequence ID" value="MDI5832486.1"/>
    <property type="molecule type" value="Genomic_DNA"/>
</dbReference>
<dbReference type="Proteomes" id="UP001159075">
    <property type="component" value="Unassembled WGS sequence"/>
</dbReference>
<dbReference type="InterPro" id="IPR050336">
    <property type="entry name" value="Chromosome_partition/occlusion"/>
</dbReference>
<feature type="region of interest" description="Disordered" evidence="1">
    <location>
        <begin position="261"/>
        <end position="287"/>
    </location>
</feature>
<feature type="domain" description="ParB/Spo0J HTH" evidence="2">
    <location>
        <begin position="163"/>
        <end position="230"/>
    </location>
</feature>
<dbReference type="Gene3D" id="1.10.10.2830">
    <property type="match status" value="1"/>
</dbReference>
<dbReference type="Pfam" id="PF17762">
    <property type="entry name" value="HTH_ParB"/>
    <property type="match status" value="1"/>
</dbReference>